<gene>
    <name evidence="2" type="ORF">Q5H94_15140</name>
</gene>
<evidence type="ECO:0000313" key="3">
    <source>
        <dbReference type="Proteomes" id="UP001176468"/>
    </source>
</evidence>
<feature type="domain" description="PilZ" evidence="1">
    <location>
        <begin position="12"/>
        <end position="82"/>
    </location>
</feature>
<evidence type="ECO:0000259" key="1">
    <source>
        <dbReference type="Pfam" id="PF07238"/>
    </source>
</evidence>
<reference evidence="2" key="1">
    <citation type="submission" date="2023-07" db="EMBL/GenBank/DDBJ databases">
        <authorList>
            <person name="Kim M.K."/>
        </authorList>
    </citation>
    <scope>NUCLEOTIDE SEQUENCE</scope>
    <source>
        <strain evidence="2">CA1-15</strain>
    </source>
</reference>
<name>A0ABT9A1G7_9SPHN</name>
<proteinExistence type="predicted"/>
<evidence type="ECO:0000313" key="2">
    <source>
        <dbReference type="EMBL" id="MDO7843668.1"/>
    </source>
</evidence>
<dbReference type="InterPro" id="IPR009875">
    <property type="entry name" value="PilZ_domain"/>
</dbReference>
<dbReference type="Proteomes" id="UP001176468">
    <property type="component" value="Unassembled WGS sequence"/>
</dbReference>
<keyword evidence="3" id="KW-1185">Reference proteome</keyword>
<comment type="caution">
    <text evidence="2">The sequence shown here is derived from an EMBL/GenBank/DDBJ whole genome shotgun (WGS) entry which is preliminary data.</text>
</comment>
<organism evidence="2 3">
    <name type="scientific">Sphingomonas immobilis</name>
    <dbReference type="NCBI Taxonomy" id="3063997"/>
    <lineage>
        <taxon>Bacteria</taxon>
        <taxon>Pseudomonadati</taxon>
        <taxon>Pseudomonadota</taxon>
        <taxon>Alphaproteobacteria</taxon>
        <taxon>Sphingomonadales</taxon>
        <taxon>Sphingomonadaceae</taxon>
        <taxon>Sphingomonas</taxon>
    </lineage>
</organism>
<dbReference type="EMBL" id="JAUQSZ010000011">
    <property type="protein sequence ID" value="MDO7843668.1"/>
    <property type="molecule type" value="Genomic_DNA"/>
</dbReference>
<dbReference type="RefSeq" id="WP_304562129.1">
    <property type="nucleotide sequence ID" value="NZ_JAUQSZ010000011.1"/>
</dbReference>
<sequence>MDTIAACGTQVARAPRWECAADIVVADDCGRELIGRLANISDTGFMAECEEKLRIGSLVEVDLPLKGRVLAEVRWAVGWRFGAMILG</sequence>
<accession>A0ABT9A1G7</accession>
<dbReference type="Pfam" id="PF07238">
    <property type="entry name" value="PilZ"/>
    <property type="match status" value="1"/>
</dbReference>
<protein>
    <submittedName>
        <fullName evidence="2">PilZ domain-containing protein</fullName>
    </submittedName>
</protein>